<dbReference type="GO" id="GO:0005524">
    <property type="term" value="F:ATP binding"/>
    <property type="evidence" value="ECO:0007669"/>
    <property type="project" value="UniProtKB-KW"/>
</dbReference>
<dbReference type="Pfam" id="PF00288">
    <property type="entry name" value="GHMP_kinases_N"/>
    <property type="match status" value="1"/>
</dbReference>
<dbReference type="InterPro" id="IPR001174">
    <property type="entry name" value="HddA/FKP"/>
</dbReference>
<reference evidence="8" key="1">
    <citation type="journal article" date="2021" name="Genome Biol. Evol.">
        <title>A High-Quality Reference Genome for a Parasitic Bivalve with Doubly Uniparental Inheritance (Bivalvia: Unionida).</title>
        <authorList>
            <person name="Smith C.H."/>
        </authorList>
    </citation>
    <scope>NUCLEOTIDE SEQUENCE</scope>
    <source>
        <strain evidence="8">CHS0354</strain>
    </source>
</reference>
<evidence type="ECO:0000313" key="8">
    <source>
        <dbReference type="EMBL" id="KAK3604836.1"/>
    </source>
</evidence>
<dbReference type="Proteomes" id="UP001195483">
    <property type="component" value="Unassembled WGS sequence"/>
</dbReference>
<evidence type="ECO:0000259" key="6">
    <source>
        <dbReference type="Pfam" id="PF08544"/>
    </source>
</evidence>
<keyword evidence="3" id="KW-0418">Kinase</keyword>
<dbReference type="SUPFAM" id="SSF54211">
    <property type="entry name" value="Ribosomal protein S5 domain 2-like"/>
    <property type="match status" value="1"/>
</dbReference>
<dbReference type="InterPro" id="IPR035959">
    <property type="entry name" value="RutC-like_sf"/>
</dbReference>
<comment type="caution">
    <text evidence="8">The sequence shown here is derived from an EMBL/GenBank/DDBJ whole genome shotgun (WGS) entry which is preliminary data.</text>
</comment>
<evidence type="ECO:0000259" key="5">
    <source>
        <dbReference type="Pfam" id="PF00288"/>
    </source>
</evidence>
<dbReference type="PANTHER" id="PTHR43760:SF1">
    <property type="entry name" value="ENDORIBONUCLEASE L-PSP_CHORISMATE MUTASE-LIKE DOMAIN-CONTAINING PROTEIN"/>
    <property type="match status" value="1"/>
</dbReference>
<dbReference type="Pfam" id="PF08544">
    <property type="entry name" value="GHMP_kinases_C"/>
    <property type="match status" value="1"/>
</dbReference>
<evidence type="ECO:0000256" key="1">
    <source>
        <dbReference type="ARBA" id="ARBA00022679"/>
    </source>
</evidence>
<dbReference type="InterPro" id="IPR006204">
    <property type="entry name" value="GHMP_kinase_N_dom"/>
</dbReference>
<dbReference type="AlphaFoldDB" id="A0AAE0T6U9"/>
<dbReference type="Gene3D" id="3.30.230.10">
    <property type="match status" value="1"/>
</dbReference>
<dbReference type="GO" id="GO:0016301">
    <property type="term" value="F:kinase activity"/>
    <property type="evidence" value="ECO:0007669"/>
    <property type="project" value="UniProtKB-KW"/>
</dbReference>
<evidence type="ECO:0000259" key="7">
    <source>
        <dbReference type="Pfam" id="PF14588"/>
    </source>
</evidence>
<evidence type="ECO:0000256" key="3">
    <source>
        <dbReference type="ARBA" id="ARBA00022777"/>
    </source>
</evidence>
<evidence type="ECO:0000313" key="9">
    <source>
        <dbReference type="Proteomes" id="UP001195483"/>
    </source>
</evidence>
<organism evidence="8 9">
    <name type="scientific">Potamilus streckersoni</name>
    <dbReference type="NCBI Taxonomy" id="2493646"/>
    <lineage>
        <taxon>Eukaryota</taxon>
        <taxon>Metazoa</taxon>
        <taxon>Spiralia</taxon>
        <taxon>Lophotrochozoa</taxon>
        <taxon>Mollusca</taxon>
        <taxon>Bivalvia</taxon>
        <taxon>Autobranchia</taxon>
        <taxon>Heteroconchia</taxon>
        <taxon>Palaeoheterodonta</taxon>
        <taxon>Unionida</taxon>
        <taxon>Unionoidea</taxon>
        <taxon>Unionidae</taxon>
        <taxon>Ambleminae</taxon>
        <taxon>Lampsilini</taxon>
        <taxon>Potamilus</taxon>
    </lineage>
</organism>
<gene>
    <name evidence="8" type="ORF">CHS0354_000498</name>
</gene>
<proteinExistence type="predicted"/>
<dbReference type="InterPro" id="IPR006203">
    <property type="entry name" value="GHMP_knse_ATP-bd_CS"/>
</dbReference>
<feature type="domain" description="GHMP kinase N-terminal" evidence="5">
    <location>
        <begin position="183"/>
        <end position="267"/>
    </location>
</feature>
<reference evidence="8" key="2">
    <citation type="journal article" date="2021" name="Genome Biol. Evol.">
        <title>Developing a high-quality reference genome for a parasitic bivalve with doubly uniparental inheritance (Bivalvia: Unionida).</title>
        <authorList>
            <person name="Smith C.H."/>
        </authorList>
    </citation>
    <scope>NUCLEOTIDE SEQUENCE</scope>
    <source>
        <strain evidence="8">CHS0354</strain>
        <tissue evidence="8">Mantle</tissue>
    </source>
</reference>
<dbReference type="PANTHER" id="PTHR43760">
    <property type="entry name" value="ENDORIBONUCLEASE-RELATED"/>
    <property type="match status" value="1"/>
</dbReference>
<dbReference type="EMBL" id="JAEAOA010000085">
    <property type="protein sequence ID" value="KAK3604836.1"/>
    <property type="molecule type" value="Genomic_DNA"/>
</dbReference>
<reference evidence="8" key="3">
    <citation type="submission" date="2023-05" db="EMBL/GenBank/DDBJ databases">
        <authorList>
            <person name="Smith C.H."/>
        </authorList>
    </citation>
    <scope>NUCLEOTIDE SEQUENCE</scope>
    <source>
        <strain evidence="8">CHS0354</strain>
        <tissue evidence="8">Mantle</tissue>
    </source>
</reference>
<dbReference type="PRINTS" id="PR00960">
    <property type="entry name" value="LMBPPROTEIN"/>
</dbReference>
<dbReference type="PROSITE" id="PS00627">
    <property type="entry name" value="GHMP_KINASES_ATP"/>
    <property type="match status" value="1"/>
</dbReference>
<dbReference type="Gene3D" id="3.30.70.890">
    <property type="entry name" value="GHMP kinase, C-terminal domain"/>
    <property type="match status" value="1"/>
</dbReference>
<dbReference type="CDD" id="cd02199">
    <property type="entry name" value="YjgF_YER057c_UK114_like_1"/>
    <property type="match status" value="1"/>
</dbReference>
<dbReference type="SUPFAM" id="SSF55060">
    <property type="entry name" value="GHMP Kinase, C-terminal domain"/>
    <property type="match status" value="1"/>
</dbReference>
<sequence>MTENNQIEEKIKVLGLTLPEPPKVVGSYIPAIQVGNLVYTSGQIPRWNGEWKSMSRGRLGSSLMTDQGYDASKLCALNALAAVKALLGSLASLEGVVKVTVFVNCEQGFIEQPLVANGASDLFIELFGEHGKHVRSAIGVSELPLGCSVELEVVFKLKDHGVSIELESSEILKIDPRFKLHIGVYNRIVKMVGKPLSFKMSTYSDVPSGSGLGSSSSMVVAILQAFVEWLNLPLGEYEMSHLAFEIERIDLALEGGKQDQYAATFGGFNFMEFYKNDHVIVNPLRVKDWIKNELEASMVLFDTSQSRESAKIINQQVKNVTSGDGSSIEAMHRLKESSYLMKEMLLKGDILGMANTLNLGWQAKKKMASDITNSHLDSVYDYALKSGAAAGKVSGAGGGGFFIFFVEPSKKYNLQKSLSKLNGSVMNVKFEPIGSFAWRTY</sequence>
<dbReference type="SUPFAM" id="SSF55298">
    <property type="entry name" value="YjgF-like"/>
    <property type="match status" value="1"/>
</dbReference>
<feature type="domain" description="GHMP kinase C-terminal" evidence="6">
    <location>
        <begin position="345"/>
        <end position="420"/>
    </location>
</feature>
<name>A0AAE0T6U9_9BIVA</name>
<dbReference type="InterPro" id="IPR013813">
    <property type="entry name" value="Endoribo_LPSP/chorism_mut-like"/>
</dbReference>
<evidence type="ECO:0000256" key="4">
    <source>
        <dbReference type="ARBA" id="ARBA00022840"/>
    </source>
</evidence>
<dbReference type="InterPro" id="IPR036554">
    <property type="entry name" value="GHMP_kinase_C_sf"/>
</dbReference>
<protein>
    <submittedName>
        <fullName evidence="8">Uncharacterized protein</fullName>
    </submittedName>
</protein>
<dbReference type="InterPro" id="IPR013750">
    <property type="entry name" value="GHMP_kinase_C_dom"/>
</dbReference>
<accession>A0AAE0T6U9</accession>
<keyword evidence="4" id="KW-0067">ATP-binding</keyword>
<dbReference type="Gene3D" id="3.30.1330.40">
    <property type="entry name" value="RutC-like"/>
    <property type="match status" value="1"/>
</dbReference>
<keyword evidence="2" id="KW-0547">Nucleotide-binding</keyword>
<dbReference type="Pfam" id="PF14588">
    <property type="entry name" value="YjgF_endoribonc"/>
    <property type="match status" value="1"/>
</dbReference>
<dbReference type="GO" id="GO:0016773">
    <property type="term" value="F:phosphotransferase activity, alcohol group as acceptor"/>
    <property type="evidence" value="ECO:0007669"/>
    <property type="project" value="UniProtKB-ARBA"/>
</dbReference>
<keyword evidence="9" id="KW-1185">Reference proteome</keyword>
<evidence type="ECO:0000256" key="2">
    <source>
        <dbReference type="ARBA" id="ARBA00022741"/>
    </source>
</evidence>
<feature type="domain" description="Endoribonuclease L-PSP/chorismate mutase-like" evidence="7">
    <location>
        <begin position="10"/>
        <end position="145"/>
    </location>
</feature>
<dbReference type="InterPro" id="IPR014721">
    <property type="entry name" value="Ribsml_uS5_D2-typ_fold_subgr"/>
</dbReference>
<dbReference type="InterPro" id="IPR020568">
    <property type="entry name" value="Ribosomal_Su5_D2-typ_SF"/>
</dbReference>
<keyword evidence="1" id="KW-0808">Transferase</keyword>